<reference evidence="2" key="1">
    <citation type="submission" date="2021-02" db="EMBL/GenBank/DDBJ databases">
        <authorList>
            <person name="Cremers G."/>
            <person name="Picone N."/>
        </authorList>
    </citation>
    <scope>NUCLEOTIDE SEQUENCE</scope>
    <source>
        <strain evidence="2">PQ17</strain>
    </source>
</reference>
<organism evidence="2 3">
    <name type="scientific">Candidatus Methylacidithermus pantelleriae</name>
    <dbReference type="NCBI Taxonomy" id="2744239"/>
    <lineage>
        <taxon>Bacteria</taxon>
        <taxon>Pseudomonadati</taxon>
        <taxon>Verrucomicrobiota</taxon>
        <taxon>Methylacidiphilae</taxon>
        <taxon>Methylacidiphilales</taxon>
        <taxon>Methylacidiphilaceae</taxon>
        <taxon>Candidatus Methylacidithermus</taxon>
    </lineage>
</organism>
<protein>
    <submittedName>
        <fullName evidence="2">Uncharacterized protein</fullName>
    </submittedName>
</protein>
<dbReference type="RefSeq" id="WP_174583343.1">
    <property type="nucleotide sequence ID" value="NZ_CAJNOB010000022.1"/>
</dbReference>
<feature type="compositionally biased region" description="Basic and acidic residues" evidence="1">
    <location>
        <begin position="29"/>
        <end position="43"/>
    </location>
</feature>
<feature type="compositionally biased region" description="Polar residues" evidence="1">
    <location>
        <begin position="47"/>
        <end position="62"/>
    </location>
</feature>
<evidence type="ECO:0000313" key="2">
    <source>
        <dbReference type="EMBL" id="CAF0698647.1"/>
    </source>
</evidence>
<dbReference type="AlphaFoldDB" id="A0A8J2BT98"/>
<sequence length="62" mass="7000">MATSFFEREKVFAVAEDAVEEGGSQSPKRGTEREERVGEKRAVAQENLYQRETNPKTSPNIL</sequence>
<proteinExistence type="predicted"/>
<evidence type="ECO:0000256" key="1">
    <source>
        <dbReference type="SAM" id="MobiDB-lite"/>
    </source>
</evidence>
<name>A0A8J2BT98_9BACT</name>
<dbReference type="Proteomes" id="UP000663859">
    <property type="component" value="Unassembled WGS sequence"/>
</dbReference>
<dbReference type="EMBL" id="CAJNOB010000022">
    <property type="protein sequence ID" value="CAF0698647.1"/>
    <property type="molecule type" value="Genomic_DNA"/>
</dbReference>
<gene>
    <name evidence="2" type="ORF">MPNT_290013</name>
</gene>
<evidence type="ECO:0000313" key="3">
    <source>
        <dbReference type="Proteomes" id="UP000663859"/>
    </source>
</evidence>
<comment type="caution">
    <text evidence="2">The sequence shown here is derived from an EMBL/GenBank/DDBJ whole genome shotgun (WGS) entry which is preliminary data.</text>
</comment>
<keyword evidence="3" id="KW-1185">Reference proteome</keyword>
<accession>A0A8J2BT98</accession>
<feature type="region of interest" description="Disordered" evidence="1">
    <location>
        <begin position="17"/>
        <end position="62"/>
    </location>
</feature>